<evidence type="ECO:0000313" key="1">
    <source>
        <dbReference type="EMBL" id="OZJ02104.1"/>
    </source>
</evidence>
<protein>
    <submittedName>
        <fullName evidence="1">Uncharacterized protein</fullName>
    </submittedName>
</protein>
<comment type="caution">
    <text evidence="1">The sequence shown here is derived from an EMBL/GenBank/DDBJ whole genome shotgun (WGS) entry which is preliminary data.</text>
</comment>
<organism evidence="1 2">
    <name type="scientific">Bifiguratus adelaidae</name>
    <dbReference type="NCBI Taxonomy" id="1938954"/>
    <lineage>
        <taxon>Eukaryota</taxon>
        <taxon>Fungi</taxon>
        <taxon>Fungi incertae sedis</taxon>
        <taxon>Mucoromycota</taxon>
        <taxon>Mucoromycotina</taxon>
        <taxon>Endogonomycetes</taxon>
        <taxon>Endogonales</taxon>
        <taxon>Endogonales incertae sedis</taxon>
        <taxon>Bifiguratus</taxon>
    </lineage>
</organism>
<sequence length="199" mass="22372">MEGIQDPDGDDGPDRNLGYLKIVSNLDKYFYNHLKNVKVFSLTAAGDVPLALNRSQMPLFRTAHFATMHVCAEMADVLAGHPLRSKESAYMTASAKWPKWTKLFLGRSVSNRGAEQTKSPETSGSGDDEIDIYVELEEEDGMRRIFLSVKIAKYGEPYENLKQNARRDFPAAAQMPGFDELGERAEFRRLGPRRDVAIL</sequence>
<keyword evidence="2" id="KW-1185">Reference proteome</keyword>
<accession>A0A261XV37</accession>
<reference evidence="1 2" key="1">
    <citation type="journal article" date="2017" name="Mycologia">
        <title>Bifiguratus adelaidae, gen. et sp. nov., a new member of Mucoromycotina in endophytic and soil-dwelling habitats.</title>
        <authorList>
            <person name="Torres-Cruz T.J."/>
            <person name="Billingsley Tobias T.L."/>
            <person name="Almatruk M."/>
            <person name="Hesse C."/>
            <person name="Kuske C.R."/>
            <person name="Desiro A."/>
            <person name="Benucci G.M."/>
            <person name="Bonito G."/>
            <person name="Stajich J.E."/>
            <person name="Dunlap C."/>
            <person name="Arnold A.E."/>
            <person name="Porras-Alfaro A."/>
        </authorList>
    </citation>
    <scope>NUCLEOTIDE SEQUENCE [LARGE SCALE GENOMIC DNA]</scope>
    <source>
        <strain evidence="1 2">AZ0501</strain>
    </source>
</reference>
<name>A0A261XV37_9FUNG</name>
<dbReference type="EMBL" id="MVBO01000188">
    <property type="protein sequence ID" value="OZJ02104.1"/>
    <property type="molecule type" value="Genomic_DNA"/>
</dbReference>
<gene>
    <name evidence="1" type="ORF">BZG36_05287</name>
</gene>
<proteinExistence type="predicted"/>
<evidence type="ECO:0000313" key="2">
    <source>
        <dbReference type="Proteomes" id="UP000242875"/>
    </source>
</evidence>
<dbReference type="AlphaFoldDB" id="A0A261XV37"/>
<dbReference type="Proteomes" id="UP000242875">
    <property type="component" value="Unassembled WGS sequence"/>
</dbReference>